<dbReference type="InterPro" id="IPR001878">
    <property type="entry name" value="Znf_CCHC"/>
</dbReference>
<dbReference type="GO" id="GO:0008270">
    <property type="term" value="F:zinc ion binding"/>
    <property type="evidence" value="ECO:0007669"/>
    <property type="project" value="InterPro"/>
</dbReference>
<dbReference type="GO" id="GO:0003676">
    <property type="term" value="F:nucleic acid binding"/>
    <property type="evidence" value="ECO:0007669"/>
    <property type="project" value="InterPro"/>
</dbReference>
<protein>
    <recommendedName>
        <fullName evidence="2">CCHC-type domain-containing protein</fullName>
    </recommendedName>
</protein>
<evidence type="ECO:0000313" key="4">
    <source>
        <dbReference type="Proteomes" id="UP001305414"/>
    </source>
</evidence>
<feature type="domain" description="CCHC-type" evidence="2">
    <location>
        <begin position="378"/>
        <end position="394"/>
    </location>
</feature>
<dbReference type="Gene3D" id="4.10.60.10">
    <property type="entry name" value="Zinc finger, CCHC-type"/>
    <property type="match status" value="1"/>
</dbReference>
<feature type="domain" description="CCHC-type" evidence="2">
    <location>
        <begin position="319"/>
        <end position="335"/>
    </location>
</feature>
<feature type="domain" description="CCHC-type" evidence="2">
    <location>
        <begin position="150"/>
        <end position="166"/>
    </location>
</feature>
<feature type="domain" description="CCHC-type" evidence="2">
    <location>
        <begin position="356"/>
        <end position="377"/>
    </location>
</feature>
<evidence type="ECO:0000256" key="1">
    <source>
        <dbReference type="SAM" id="MobiDB-lite"/>
    </source>
</evidence>
<gene>
    <name evidence="3" type="ORF">RRF57_007234</name>
</gene>
<comment type="caution">
    <text evidence="3">The sequence shown here is derived from an EMBL/GenBank/DDBJ whole genome shotgun (WGS) entry which is preliminary data.</text>
</comment>
<feature type="region of interest" description="Disordered" evidence="1">
    <location>
        <begin position="1"/>
        <end position="36"/>
    </location>
</feature>
<feature type="domain" description="CCHC-type" evidence="2">
    <location>
        <begin position="175"/>
        <end position="191"/>
    </location>
</feature>
<sequence length="440" mass="49907">MPTTPTKSSGSWGREPVINRIINGGNDRKSEGKEPTLTGTWDTICTLAKTYPESTETNVVLSPSGCSSQRDNQALSPEIKFSGRLSMVSKVLETMKPANYDIKLTLQLSDACMTPNKRRRIDYLGSPYQLAQDLRKKRGTKKTEEAGQDLCGNCSGSDHKAAMCSRVGKSGWMEACPKCDSLQHTYEYCPHRLEAEDFQYLILNRGDKGPVKCSLHLGRVVKLELSRRDSPYRDTDIIALPYSSSFSRQIAQRHGWWGKDDVDDESTDIELARHNQILGRAVVILRDQRWTVEEDFDLDDNEECEKCHGRHSIYECAASCGFCGENTHLMMFCEDIDRTCLCSRFPQHTFDKCNSACWYCTDILQNGTSHSIAECPSICYICFKSDHKTKRCMKRPKTRECEHCTNKQYHYPLVHMVCPGDNCKQLIVTQPCKEHCPDCG</sequence>
<keyword evidence="4" id="KW-1185">Reference proteome</keyword>
<dbReference type="SMART" id="SM00343">
    <property type="entry name" value="ZnF_C2HC"/>
    <property type="match status" value="5"/>
</dbReference>
<dbReference type="EMBL" id="JAWHQM010000020">
    <property type="protein sequence ID" value="KAK5631520.1"/>
    <property type="molecule type" value="Genomic_DNA"/>
</dbReference>
<evidence type="ECO:0000259" key="2">
    <source>
        <dbReference type="SMART" id="SM00343"/>
    </source>
</evidence>
<dbReference type="Proteomes" id="UP001305414">
    <property type="component" value="Unassembled WGS sequence"/>
</dbReference>
<evidence type="ECO:0000313" key="3">
    <source>
        <dbReference type="EMBL" id="KAK5631520.1"/>
    </source>
</evidence>
<organism evidence="3 4">
    <name type="scientific">Xylaria bambusicola</name>
    <dbReference type="NCBI Taxonomy" id="326684"/>
    <lineage>
        <taxon>Eukaryota</taxon>
        <taxon>Fungi</taxon>
        <taxon>Dikarya</taxon>
        <taxon>Ascomycota</taxon>
        <taxon>Pezizomycotina</taxon>
        <taxon>Sordariomycetes</taxon>
        <taxon>Xylariomycetidae</taxon>
        <taxon>Xylariales</taxon>
        <taxon>Xylariaceae</taxon>
        <taxon>Xylaria</taxon>
    </lineage>
</organism>
<dbReference type="AlphaFoldDB" id="A0AAN7YZM3"/>
<reference evidence="3 4" key="1">
    <citation type="submission" date="2023-10" db="EMBL/GenBank/DDBJ databases">
        <title>Draft genome sequence of Xylaria bambusicola isolate GMP-LS, the root and basal stem rot pathogen of sugarcane in Indonesia.</title>
        <authorList>
            <person name="Selvaraj P."/>
            <person name="Muralishankar V."/>
            <person name="Muruganantham S."/>
            <person name="Sp S."/>
            <person name="Haryani S."/>
            <person name="Lau K.J.X."/>
            <person name="Naqvi N.I."/>
        </authorList>
    </citation>
    <scope>NUCLEOTIDE SEQUENCE [LARGE SCALE GENOMIC DNA]</scope>
    <source>
        <strain evidence="3">GMP-LS</strain>
    </source>
</reference>
<accession>A0AAN7YZM3</accession>
<feature type="compositionally biased region" description="Polar residues" evidence="1">
    <location>
        <begin position="1"/>
        <end position="11"/>
    </location>
</feature>
<proteinExistence type="predicted"/>
<name>A0AAN7YZM3_9PEZI</name>